<evidence type="ECO:0000313" key="1">
    <source>
        <dbReference type="EMBL" id="MFC0686625.1"/>
    </source>
</evidence>
<dbReference type="CDD" id="cd01983">
    <property type="entry name" value="SIMIBI"/>
    <property type="match status" value="1"/>
</dbReference>
<dbReference type="EMBL" id="JBHLTM010000075">
    <property type="protein sequence ID" value="MFC0686625.1"/>
    <property type="molecule type" value="Genomic_DNA"/>
</dbReference>
<reference evidence="1 2" key="1">
    <citation type="submission" date="2024-09" db="EMBL/GenBank/DDBJ databases">
        <authorList>
            <person name="Sun Q."/>
            <person name="Mori K."/>
        </authorList>
    </citation>
    <scope>NUCLEOTIDE SEQUENCE [LARGE SCALE GENOMIC DNA]</scope>
    <source>
        <strain evidence="1 2">CICC 11035S</strain>
    </source>
</reference>
<dbReference type="RefSeq" id="WP_267218430.1">
    <property type="nucleotide sequence ID" value="NZ_JAPCWC010000001.1"/>
</dbReference>
<sequence>MPVILCHGPKGGTGTTFVAAHLAMGLSAEGADVTVLTFAARDTMPLHFGLSQAISLPSLTAPADEAVLVGGINLRHWTRSADDADLLPMLNDLGYLSPGKDRVMVLDVPSGDWRAARRIAQAACAHVCPLTVQPDSLALLPQMFDEAGTDGLSRTAFVINALDETRRLSRHGAAFVRELAGQRLVGRIRSDEAVPEAMAMLQPLSRYAPASAALSDVRAISGKLVDALHSTDPVWIAPSAASRAA</sequence>
<name>A0ABV6SBK4_9SPHN</name>
<dbReference type="InterPro" id="IPR027417">
    <property type="entry name" value="P-loop_NTPase"/>
</dbReference>
<proteinExistence type="predicted"/>
<dbReference type="Gene3D" id="3.40.50.300">
    <property type="entry name" value="P-loop containing nucleotide triphosphate hydrolases"/>
    <property type="match status" value="1"/>
</dbReference>
<organism evidence="1 2">
    <name type="scientific">Novosphingobium clariflavum</name>
    <dbReference type="NCBI Taxonomy" id="2029884"/>
    <lineage>
        <taxon>Bacteria</taxon>
        <taxon>Pseudomonadati</taxon>
        <taxon>Pseudomonadota</taxon>
        <taxon>Alphaproteobacteria</taxon>
        <taxon>Sphingomonadales</taxon>
        <taxon>Sphingomonadaceae</taxon>
        <taxon>Novosphingobium</taxon>
    </lineage>
</organism>
<evidence type="ECO:0000313" key="2">
    <source>
        <dbReference type="Proteomes" id="UP001589858"/>
    </source>
</evidence>
<dbReference type="InterPro" id="IPR017746">
    <property type="entry name" value="Cellulose_synthase_operon_BcsQ"/>
</dbReference>
<dbReference type="SUPFAM" id="SSF52540">
    <property type="entry name" value="P-loop containing nucleoside triphosphate hydrolases"/>
    <property type="match status" value="1"/>
</dbReference>
<dbReference type="Proteomes" id="UP001589858">
    <property type="component" value="Unassembled WGS sequence"/>
</dbReference>
<protein>
    <submittedName>
        <fullName evidence="1">Cellulose synthase operon protein YhjQ/BcsQ</fullName>
    </submittedName>
</protein>
<dbReference type="Pfam" id="PF06564">
    <property type="entry name" value="CBP_BcsQ"/>
    <property type="match status" value="1"/>
</dbReference>
<keyword evidence="2" id="KW-1185">Reference proteome</keyword>
<comment type="caution">
    <text evidence="1">The sequence shown here is derived from an EMBL/GenBank/DDBJ whole genome shotgun (WGS) entry which is preliminary data.</text>
</comment>
<gene>
    <name evidence="1" type="ORF">ACFFF8_18730</name>
</gene>
<accession>A0ABV6SBK4</accession>